<evidence type="ECO:0000256" key="1">
    <source>
        <dbReference type="ARBA" id="ARBA00004651"/>
    </source>
</evidence>
<dbReference type="GO" id="GO:0005886">
    <property type="term" value="C:plasma membrane"/>
    <property type="evidence" value="ECO:0007669"/>
    <property type="project" value="UniProtKB-SubCell"/>
</dbReference>
<organism evidence="7 8">
    <name type="scientific">Candidatus Nephthysia bennettiae</name>
    <dbReference type="NCBI Taxonomy" id="3127016"/>
    <lineage>
        <taxon>Bacteria</taxon>
        <taxon>Bacillati</taxon>
        <taxon>Candidatus Dormiibacterota</taxon>
        <taxon>Candidatus Dormibacteria</taxon>
        <taxon>Candidatus Dormibacterales</taxon>
        <taxon>Candidatus Dormibacteraceae</taxon>
        <taxon>Candidatus Nephthysia</taxon>
    </lineage>
</organism>
<dbReference type="Proteomes" id="UP000612893">
    <property type="component" value="Unassembled WGS sequence"/>
</dbReference>
<dbReference type="EMBL" id="JAEKNR010000054">
    <property type="protein sequence ID" value="MBJ7597324.1"/>
    <property type="molecule type" value="Genomic_DNA"/>
</dbReference>
<evidence type="ECO:0000256" key="2">
    <source>
        <dbReference type="ARBA" id="ARBA00022692"/>
    </source>
</evidence>
<feature type="domain" description="Major facilitator superfamily (MFS) profile" evidence="6">
    <location>
        <begin position="14"/>
        <end position="415"/>
    </location>
</feature>
<evidence type="ECO:0000256" key="4">
    <source>
        <dbReference type="ARBA" id="ARBA00023136"/>
    </source>
</evidence>
<feature type="transmembrane region" description="Helical" evidence="5">
    <location>
        <begin position="170"/>
        <end position="190"/>
    </location>
</feature>
<dbReference type="InterPro" id="IPR050327">
    <property type="entry name" value="Proton-linked_MCT"/>
</dbReference>
<dbReference type="RefSeq" id="WP_338199459.1">
    <property type="nucleotide sequence ID" value="NZ_JAEKNR010000054.1"/>
</dbReference>
<reference evidence="7" key="1">
    <citation type="submission" date="2020-10" db="EMBL/GenBank/DDBJ databases">
        <title>Ca. Dormibacterota MAGs.</title>
        <authorList>
            <person name="Montgomery K."/>
        </authorList>
    </citation>
    <scope>NUCLEOTIDE SEQUENCE [LARGE SCALE GENOMIC DNA]</scope>
    <source>
        <strain evidence="7">SC8812_S17_10</strain>
    </source>
</reference>
<keyword evidence="4 5" id="KW-0472">Membrane</keyword>
<feature type="transmembrane region" description="Helical" evidence="5">
    <location>
        <begin position="81"/>
        <end position="101"/>
    </location>
</feature>
<evidence type="ECO:0000256" key="3">
    <source>
        <dbReference type="ARBA" id="ARBA00022989"/>
    </source>
</evidence>
<comment type="caution">
    <text evidence="7">The sequence shown here is derived from an EMBL/GenBank/DDBJ whole genome shotgun (WGS) entry which is preliminary data.</text>
</comment>
<feature type="transmembrane region" description="Helical" evidence="5">
    <location>
        <begin position="51"/>
        <end position="74"/>
    </location>
</feature>
<dbReference type="PANTHER" id="PTHR11360:SF284">
    <property type="entry name" value="EG:103B4.3 PROTEIN-RELATED"/>
    <property type="match status" value="1"/>
</dbReference>
<protein>
    <submittedName>
        <fullName evidence="7">MFS transporter</fullName>
    </submittedName>
</protein>
<feature type="transmembrane region" description="Helical" evidence="5">
    <location>
        <begin position="107"/>
        <end position="127"/>
    </location>
</feature>
<feature type="transmembrane region" description="Helical" evidence="5">
    <location>
        <begin position="389"/>
        <end position="408"/>
    </location>
</feature>
<feature type="transmembrane region" description="Helical" evidence="5">
    <location>
        <begin position="269"/>
        <end position="292"/>
    </location>
</feature>
<accession>A0A934K022</accession>
<proteinExistence type="predicted"/>
<dbReference type="InterPro" id="IPR011701">
    <property type="entry name" value="MFS"/>
</dbReference>
<dbReference type="InterPro" id="IPR036259">
    <property type="entry name" value="MFS_trans_sf"/>
</dbReference>
<dbReference type="Gene3D" id="1.20.1250.20">
    <property type="entry name" value="MFS general substrate transporter like domains"/>
    <property type="match status" value="2"/>
</dbReference>
<feature type="transmembrane region" description="Helical" evidence="5">
    <location>
        <begin position="12"/>
        <end position="31"/>
    </location>
</feature>
<dbReference type="PROSITE" id="PS50850">
    <property type="entry name" value="MFS"/>
    <property type="match status" value="1"/>
</dbReference>
<name>A0A934K022_9BACT</name>
<keyword evidence="3 5" id="KW-1133">Transmembrane helix</keyword>
<feature type="transmembrane region" description="Helical" evidence="5">
    <location>
        <begin position="299"/>
        <end position="317"/>
    </location>
</feature>
<dbReference type="InterPro" id="IPR020846">
    <property type="entry name" value="MFS_dom"/>
</dbReference>
<dbReference type="AlphaFoldDB" id="A0A934K022"/>
<dbReference type="CDD" id="cd17355">
    <property type="entry name" value="MFS_YcxA_like"/>
    <property type="match status" value="1"/>
</dbReference>
<feature type="transmembrane region" description="Helical" evidence="5">
    <location>
        <begin position="323"/>
        <end position="345"/>
    </location>
</feature>
<dbReference type="SUPFAM" id="SSF103473">
    <property type="entry name" value="MFS general substrate transporter"/>
    <property type="match status" value="1"/>
</dbReference>
<evidence type="ECO:0000259" key="6">
    <source>
        <dbReference type="PROSITE" id="PS50850"/>
    </source>
</evidence>
<dbReference type="PANTHER" id="PTHR11360">
    <property type="entry name" value="MONOCARBOXYLATE TRANSPORTER"/>
    <property type="match status" value="1"/>
</dbReference>
<comment type="subcellular location">
    <subcellularLocation>
        <location evidence="1">Cell membrane</location>
        <topology evidence="1">Multi-pass membrane protein</topology>
    </subcellularLocation>
</comment>
<evidence type="ECO:0000313" key="7">
    <source>
        <dbReference type="EMBL" id="MBJ7597324.1"/>
    </source>
</evidence>
<evidence type="ECO:0000256" key="5">
    <source>
        <dbReference type="SAM" id="Phobius"/>
    </source>
</evidence>
<sequence>MVRLAAGRVHYAWIVFGVTFFTLLAAAGIRSTPAVLIVPLEHEFGWSRAEISLAVGINLLLFGLCGPFAAALMARFGVRRVLIGALLLIASGVGLTTVMRTTWQLDLLWGVVVGAGTGSMAGVLAATVANRWFIARRGLVTGILTAAGATGQLVFLPVLASFAVGQGWRWASLTVALAALVAVPVVAVLMRDDPARVGLRPYGVPAGYQPPPRGGNPFAAAIGGLRAGLRSGDFWLLAASFFICGATTNGLIGTHLIPASIDHGIPEVAAASMLALIGVFDLVGTTVSGWLTDRIDSRWLLFWYYGLRGVSLLLLPFALSSTYLVLILFIVFYGLDWVATVPPTIALSAEKFGRERAAIVFGWIFAAHQFGAAFAAFSAGALRTWLGDYQVTFITAGLLCLVASGLVIRIGRAARGSRPAVPLAPEVA</sequence>
<gene>
    <name evidence="7" type="ORF">JF922_04455</name>
</gene>
<feature type="transmembrane region" description="Helical" evidence="5">
    <location>
        <begin position="357"/>
        <end position="377"/>
    </location>
</feature>
<keyword evidence="2 5" id="KW-0812">Transmembrane</keyword>
<feature type="transmembrane region" description="Helical" evidence="5">
    <location>
        <begin position="139"/>
        <end position="164"/>
    </location>
</feature>
<evidence type="ECO:0000313" key="8">
    <source>
        <dbReference type="Proteomes" id="UP000612893"/>
    </source>
</evidence>
<feature type="transmembrane region" description="Helical" evidence="5">
    <location>
        <begin position="234"/>
        <end position="257"/>
    </location>
</feature>
<dbReference type="Pfam" id="PF07690">
    <property type="entry name" value="MFS_1"/>
    <property type="match status" value="1"/>
</dbReference>
<keyword evidence="8" id="KW-1185">Reference proteome</keyword>